<evidence type="ECO:0000256" key="1">
    <source>
        <dbReference type="SAM" id="MobiDB-lite"/>
    </source>
</evidence>
<dbReference type="OrthoDB" id="415358at2759"/>
<dbReference type="SUPFAM" id="SSF51197">
    <property type="entry name" value="Clavaminate synthase-like"/>
    <property type="match status" value="1"/>
</dbReference>
<organism evidence="3 4">
    <name type="scientific">Coniosporium apollinis (strain CBS 100218)</name>
    <name type="common">Rock-inhabiting black yeast</name>
    <dbReference type="NCBI Taxonomy" id="1168221"/>
    <lineage>
        <taxon>Eukaryota</taxon>
        <taxon>Fungi</taxon>
        <taxon>Dikarya</taxon>
        <taxon>Ascomycota</taxon>
        <taxon>Pezizomycotina</taxon>
        <taxon>Dothideomycetes</taxon>
        <taxon>Dothideomycetes incertae sedis</taxon>
        <taxon>Coniosporium</taxon>
    </lineage>
</organism>
<dbReference type="STRING" id="1168221.R7Z6R6"/>
<dbReference type="Pfam" id="PF13621">
    <property type="entry name" value="Cupin_8"/>
    <property type="match status" value="1"/>
</dbReference>
<feature type="region of interest" description="Disordered" evidence="1">
    <location>
        <begin position="357"/>
        <end position="390"/>
    </location>
</feature>
<sequence>MAPTYDPQADPSAASITELITSYHELNSQTIDELDEQPSPLEFMRYVARNRPLVVRGAAVDWPACKKWNFEFLANGEMGGGNVGVAKTPHGDADAPVEVSGMGLCFVRPHYDSTESLDNVLAEIRDQEEDKERGNSQMYGAYYAQTQNNNLPEEYEELYRDVPESIPFARIALQKKPDAVNMWIGNSLSTTALHKDNYENIFVQILGQKHFVLLPPVESACVNEQELPDATYVRFDVPQEVYDYNDAHGIRDTVNLEPELDDPPTKTTFPTWDPDNPTLRPTPFSRLSRPMRVTLDEGDMLYLPALWYHKVSQTCNKKERLCISVNYWYDMEFSGSFWSLCNFARSVGLSATATAAAATAAATAEREAENRRTDEAREEQTRDAMRWDDD</sequence>
<dbReference type="EMBL" id="JH767638">
    <property type="protein sequence ID" value="EON69885.1"/>
    <property type="molecule type" value="Genomic_DNA"/>
</dbReference>
<dbReference type="GeneID" id="19906460"/>
<dbReference type="InterPro" id="IPR003347">
    <property type="entry name" value="JmjC_dom"/>
</dbReference>
<dbReference type="PROSITE" id="PS51184">
    <property type="entry name" value="JMJC"/>
    <property type="match status" value="1"/>
</dbReference>
<dbReference type="HOGENOM" id="CLU_016785_6_0_1"/>
<dbReference type="PANTHER" id="PTHR12461:SF99">
    <property type="entry name" value="BIFUNCTIONAL PEPTIDASE AND (3S)-LYSYL HYDROXYLASE JMJD7"/>
    <property type="match status" value="1"/>
</dbReference>
<accession>R7Z6R6</accession>
<evidence type="ECO:0000313" key="3">
    <source>
        <dbReference type="EMBL" id="EON69885.1"/>
    </source>
</evidence>
<dbReference type="SMART" id="SM00558">
    <property type="entry name" value="JmjC"/>
    <property type="match status" value="1"/>
</dbReference>
<dbReference type="AlphaFoldDB" id="R7Z6R6"/>
<reference evidence="4" key="1">
    <citation type="submission" date="2012-06" db="EMBL/GenBank/DDBJ databases">
        <title>The genome sequence of Coniosporium apollinis CBS 100218.</title>
        <authorList>
            <consortium name="The Broad Institute Genome Sequencing Platform"/>
            <person name="Cuomo C."/>
            <person name="Gorbushina A."/>
            <person name="Noack S."/>
            <person name="Walker B."/>
            <person name="Young S.K."/>
            <person name="Zeng Q."/>
            <person name="Gargeya S."/>
            <person name="Fitzgerald M."/>
            <person name="Haas B."/>
            <person name="Abouelleil A."/>
            <person name="Alvarado L."/>
            <person name="Arachchi H.M."/>
            <person name="Berlin A.M."/>
            <person name="Chapman S.B."/>
            <person name="Goldberg J."/>
            <person name="Griggs A."/>
            <person name="Gujja S."/>
            <person name="Hansen M."/>
            <person name="Howarth C."/>
            <person name="Imamovic A."/>
            <person name="Larimer J."/>
            <person name="McCowan C."/>
            <person name="Montmayeur A."/>
            <person name="Murphy C."/>
            <person name="Neiman D."/>
            <person name="Pearson M."/>
            <person name="Priest M."/>
            <person name="Roberts A."/>
            <person name="Saif S."/>
            <person name="Shea T."/>
            <person name="Sisk P."/>
            <person name="Sykes S."/>
            <person name="Wortman J."/>
            <person name="Nusbaum C."/>
            <person name="Birren B."/>
        </authorList>
    </citation>
    <scope>NUCLEOTIDE SEQUENCE [LARGE SCALE GENOMIC DNA]</scope>
    <source>
        <strain evidence="4">CBS 100218</strain>
    </source>
</reference>
<dbReference type="InterPro" id="IPR041667">
    <property type="entry name" value="Cupin_8"/>
</dbReference>
<dbReference type="PANTHER" id="PTHR12461">
    <property type="entry name" value="HYPOXIA-INDUCIBLE FACTOR 1 ALPHA INHIBITOR-RELATED"/>
    <property type="match status" value="1"/>
</dbReference>
<dbReference type="RefSeq" id="XP_007785202.1">
    <property type="nucleotide sequence ID" value="XM_007787012.1"/>
</dbReference>
<evidence type="ECO:0000313" key="4">
    <source>
        <dbReference type="Proteomes" id="UP000016924"/>
    </source>
</evidence>
<dbReference type="OMA" id="YWHDMEF"/>
<feature type="compositionally biased region" description="Basic and acidic residues" evidence="1">
    <location>
        <begin position="364"/>
        <end position="390"/>
    </location>
</feature>
<dbReference type="Proteomes" id="UP000016924">
    <property type="component" value="Unassembled WGS sequence"/>
</dbReference>
<gene>
    <name evidence="3" type="ORF">W97_09149</name>
</gene>
<dbReference type="Gene3D" id="2.60.120.10">
    <property type="entry name" value="Jelly Rolls"/>
    <property type="match status" value="1"/>
</dbReference>
<dbReference type="eggNOG" id="KOG2508">
    <property type="taxonomic scope" value="Eukaryota"/>
</dbReference>
<protein>
    <recommendedName>
        <fullName evidence="2">JmjC domain-containing protein</fullName>
    </recommendedName>
</protein>
<feature type="domain" description="JmjC" evidence="2">
    <location>
        <begin position="151"/>
        <end position="344"/>
    </location>
</feature>
<feature type="region of interest" description="Disordered" evidence="1">
    <location>
        <begin position="255"/>
        <end position="285"/>
    </location>
</feature>
<keyword evidence="4" id="KW-1185">Reference proteome</keyword>
<evidence type="ECO:0000259" key="2">
    <source>
        <dbReference type="PROSITE" id="PS51184"/>
    </source>
</evidence>
<proteinExistence type="predicted"/>
<dbReference type="InterPro" id="IPR014710">
    <property type="entry name" value="RmlC-like_jellyroll"/>
</dbReference>
<name>R7Z6R6_CONA1</name>